<keyword evidence="1" id="KW-0812">Transmembrane</keyword>
<evidence type="ECO:0000256" key="1">
    <source>
        <dbReference type="SAM" id="Phobius"/>
    </source>
</evidence>
<dbReference type="Proteomes" id="UP000184268">
    <property type="component" value="Unassembled WGS sequence"/>
</dbReference>
<reference evidence="2 3" key="1">
    <citation type="submission" date="2016-11" db="EMBL/GenBank/DDBJ databases">
        <authorList>
            <person name="Jaros S."/>
            <person name="Januszkiewicz K."/>
            <person name="Wedrychowicz H."/>
        </authorList>
    </citation>
    <scope>NUCLEOTIDE SEQUENCE [LARGE SCALE GENOMIC DNA]</scope>
    <source>
        <strain evidence="2 3">DSM 16917</strain>
    </source>
</reference>
<dbReference type="AlphaFoldDB" id="A0A1M5N535"/>
<keyword evidence="1" id="KW-1133">Transmembrane helix</keyword>
<protein>
    <submittedName>
        <fullName evidence="2">Uncharacterized protein</fullName>
    </submittedName>
</protein>
<evidence type="ECO:0000313" key="3">
    <source>
        <dbReference type="Proteomes" id="UP000184268"/>
    </source>
</evidence>
<sequence length="110" mass="12622">MSNSENDKMPESWYWMGAAMALGIVFMIAHKNGEWKRDELAKELGAIRYCTEVQTDDVRYSRMIGMLENAAYMQGEVNEDHVDAWIEHHRNESGLGPDSCALMLYDIFQG</sequence>
<feature type="transmembrane region" description="Helical" evidence="1">
    <location>
        <begin position="12"/>
        <end position="29"/>
    </location>
</feature>
<keyword evidence="3" id="KW-1185">Reference proteome</keyword>
<dbReference type="RefSeq" id="WP_067654415.1">
    <property type="nucleotide sequence ID" value="NZ_FQXG01000001.1"/>
</dbReference>
<organism evidence="2 3">
    <name type="scientific">Ferrimonas marina</name>
    <dbReference type="NCBI Taxonomy" id="299255"/>
    <lineage>
        <taxon>Bacteria</taxon>
        <taxon>Pseudomonadati</taxon>
        <taxon>Pseudomonadota</taxon>
        <taxon>Gammaproteobacteria</taxon>
        <taxon>Alteromonadales</taxon>
        <taxon>Ferrimonadaceae</taxon>
        <taxon>Ferrimonas</taxon>
    </lineage>
</organism>
<name>A0A1M5N535_9GAMM</name>
<accession>A0A1M5N535</accession>
<evidence type="ECO:0000313" key="2">
    <source>
        <dbReference type="EMBL" id="SHG84684.1"/>
    </source>
</evidence>
<dbReference type="EMBL" id="FQXG01000001">
    <property type="protein sequence ID" value="SHG84684.1"/>
    <property type="molecule type" value="Genomic_DNA"/>
</dbReference>
<proteinExistence type="predicted"/>
<keyword evidence="1" id="KW-0472">Membrane</keyword>
<gene>
    <name evidence="2" type="ORF">SAMN02745129_0900</name>
</gene>